<dbReference type="OrthoDB" id="9934354at2759"/>
<dbReference type="InterPro" id="IPR024130">
    <property type="entry name" value="DAP1/DAPL1"/>
</dbReference>
<evidence type="ECO:0000313" key="2">
    <source>
        <dbReference type="Ensembl" id="ENSVKKP00000025271.1"/>
    </source>
</evidence>
<dbReference type="GO" id="GO:0034198">
    <property type="term" value="P:cellular response to amino acid starvation"/>
    <property type="evidence" value="ECO:0007669"/>
    <property type="project" value="TreeGrafter"/>
</dbReference>
<dbReference type="GeneID" id="123017245"/>
<dbReference type="GO" id="GO:0070513">
    <property type="term" value="F:death domain binding"/>
    <property type="evidence" value="ECO:0007669"/>
    <property type="project" value="TreeGrafter"/>
</dbReference>
<feature type="region of interest" description="Disordered" evidence="1">
    <location>
        <begin position="1"/>
        <end position="54"/>
    </location>
</feature>
<evidence type="ECO:0000313" key="3">
    <source>
        <dbReference type="Proteomes" id="UP000694545"/>
    </source>
</evidence>
<proteinExistence type="predicted"/>
<dbReference type="PANTHER" id="PTHR13177">
    <property type="entry name" value="DEATH-ASSOCIATED PROTEIN 1"/>
    <property type="match status" value="1"/>
</dbReference>
<dbReference type="GO" id="GO:0010507">
    <property type="term" value="P:negative regulation of autophagy"/>
    <property type="evidence" value="ECO:0007669"/>
    <property type="project" value="TreeGrafter"/>
</dbReference>
<feature type="compositionally biased region" description="Basic and acidic residues" evidence="1">
    <location>
        <begin position="39"/>
        <end position="49"/>
    </location>
</feature>
<dbReference type="Proteomes" id="UP000694545">
    <property type="component" value="Unplaced"/>
</dbReference>
<accession>A0A8D2LQ06</accession>
<reference evidence="2" key="1">
    <citation type="submission" date="2025-08" db="UniProtKB">
        <authorList>
            <consortium name="Ensembl"/>
        </authorList>
    </citation>
    <scope>IDENTIFICATION</scope>
</reference>
<dbReference type="PANTHER" id="PTHR13177:SF2">
    <property type="entry name" value="DEATH-ASSOCIATED PROTEIN-LIKE 1"/>
    <property type="match status" value="1"/>
</dbReference>
<dbReference type="OMA" id="PNRMQQV"/>
<name>A0A8D2LQ06_VARKO</name>
<sequence>MANPELLEPLSPQKVGRSPAVKAGGMRVSKKLENAPVEKSSKTPGKEKTSSINNIKMQSMRILLADTLEKLGHQFPAAASQVAHQKPQPTLEKTVLPKRTCIIQQPRKC</sequence>
<dbReference type="RefSeq" id="XP_044274405.1">
    <property type="nucleotide sequence ID" value="XM_044418470.1"/>
</dbReference>
<gene>
    <name evidence="2" type="primary">DAPL1</name>
</gene>
<keyword evidence="3" id="KW-1185">Reference proteome</keyword>
<reference evidence="2" key="2">
    <citation type="submission" date="2025-09" db="UniProtKB">
        <authorList>
            <consortium name="Ensembl"/>
        </authorList>
    </citation>
    <scope>IDENTIFICATION</scope>
</reference>
<dbReference type="Pfam" id="PF15228">
    <property type="entry name" value="DAP"/>
    <property type="match status" value="1"/>
</dbReference>
<dbReference type="KEGG" id="vko:123017245"/>
<dbReference type="AlphaFoldDB" id="A0A8D2LQ06"/>
<organism evidence="2 3">
    <name type="scientific">Varanus komodoensis</name>
    <name type="common">Komodo dragon</name>
    <dbReference type="NCBI Taxonomy" id="61221"/>
    <lineage>
        <taxon>Eukaryota</taxon>
        <taxon>Metazoa</taxon>
        <taxon>Chordata</taxon>
        <taxon>Craniata</taxon>
        <taxon>Vertebrata</taxon>
        <taxon>Euteleostomi</taxon>
        <taxon>Lepidosauria</taxon>
        <taxon>Squamata</taxon>
        <taxon>Bifurcata</taxon>
        <taxon>Unidentata</taxon>
        <taxon>Episquamata</taxon>
        <taxon>Toxicofera</taxon>
        <taxon>Anguimorpha</taxon>
        <taxon>Paleoanguimorpha</taxon>
        <taxon>Varanoidea</taxon>
        <taxon>Varanidae</taxon>
        <taxon>Varanus</taxon>
    </lineage>
</organism>
<dbReference type="GO" id="GO:0097190">
    <property type="term" value="P:apoptotic signaling pathway"/>
    <property type="evidence" value="ECO:0007669"/>
    <property type="project" value="TreeGrafter"/>
</dbReference>
<dbReference type="CTD" id="92196"/>
<evidence type="ECO:0000256" key="1">
    <source>
        <dbReference type="SAM" id="MobiDB-lite"/>
    </source>
</evidence>
<dbReference type="Ensembl" id="ENSVKKT00000025883.1">
    <property type="protein sequence ID" value="ENSVKKP00000025271.1"/>
    <property type="gene ID" value="ENSVKKG00000016604.1"/>
</dbReference>
<protein>
    <submittedName>
        <fullName evidence="2">Death associated protein like 1</fullName>
    </submittedName>
</protein>